<dbReference type="AlphaFoldDB" id="A0A1N6WN78"/>
<sequence>MAFNNCNELLLVLQQYQLDYYTKGKALKVYSILTDVLPIIEFENEHFELEFRKRHLDLKRIECLTDLNEYSEKFAHNLLKLILIINNSKLSTDDNRGDLY</sequence>
<dbReference type="RefSeq" id="WP_076548817.1">
    <property type="nucleotide sequence ID" value="NZ_FTMA01000004.1"/>
</dbReference>
<accession>A0A1N6WN78</accession>
<gene>
    <name evidence="1" type="ORF">SAMN05421797_104161</name>
</gene>
<dbReference type="Proteomes" id="UP000186953">
    <property type="component" value="Unassembled WGS sequence"/>
</dbReference>
<organism evidence="1 2">
    <name type="scientific">Maribacter ulvicola</name>
    <dbReference type="NCBI Taxonomy" id="228959"/>
    <lineage>
        <taxon>Bacteria</taxon>
        <taxon>Pseudomonadati</taxon>
        <taxon>Bacteroidota</taxon>
        <taxon>Flavobacteriia</taxon>
        <taxon>Flavobacteriales</taxon>
        <taxon>Flavobacteriaceae</taxon>
        <taxon>Maribacter</taxon>
    </lineage>
</organism>
<evidence type="ECO:0000313" key="2">
    <source>
        <dbReference type="Proteomes" id="UP000186953"/>
    </source>
</evidence>
<dbReference type="EMBL" id="FTMA01000004">
    <property type="protein sequence ID" value="SIQ91564.1"/>
    <property type="molecule type" value="Genomic_DNA"/>
</dbReference>
<evidence type="ECO:0000313" key="1">
    <source>
        <dbReference type="EMBL" id="SIQ91564.1"/>
    </source>
</evidence>
<proteinExistence type="predicted"/>
<protein>
    <submittedName>
        <fullName evidence="1">Uncharacterized protein</fullName>
    </submittedName>
</protein>
<reference evidence="2" key="1">
    <citation type="submission" date="2017-01" db="EMBL/GenBank/DDBJ databases">
        <authorList>
            <person name="Varghese N."/>
            <person name="Submissions S."/>
        </authorList>
    </citation>
    <scope>NUCLEOTIDE SEQUENCE [LARGE SCALE GENOMIC DNA]</scope>
    <source>
        <strain evidence="2">DSM 15366</strain>
    </source>
</reference>
<keyword evidence="2" id="KW-1185">Reference proteome</keyword>
<name>A0A1N6WN78_9FLAO</name>